<dbReference type="Gene3D" id="3.30.70.360">
    <property type="match status" value="1"/>
</dbReference>
<dbReference type="EMBL" id="MUIO01000111">
    <property type="protein sequence ID" value="ORC55730.1"/>
    <property type="molecule type" value="Genomic_DNA"/>
</dbReference>
<accession>A0A1X0N070</accession>
<dbReference type="SUPFAM" id="SSF53187">
    <property type="entry name" value="Zn-dependent exopeptidases"/>
    <property type="match status" value="1"/>
</dbReference>
<dbReference type="Proteomes" id="UP000192815">
    <property type="component" value="Unassembled WGS sequence"/>
</dbReference>
<sequence>MHLRRTSIASVIAFSALSFGAFASDLPPEPLLKKAEAEQKAYLDTVKQLVDVDTGTGQAPGLKTIGDLLVERLKALGAEVSTTPATPSAGDNIVGTLKGSGTKSFLLMIHYDTVFGPGTAAKRPFKVQGERAYGPGVADAKGGVAMVLHSLKLLQDQGFKGFGTLTVLFNPDEETGSSGSKKIIADLARQHDYVFSYEPPDKDAVTVATNGINGVLLDVKGKSSHAGSAPEAGRNAAIELAHQLLQLKDLGDPAKGTTVNWTLIKGGEKRNIIPSSASAEADMRYADLSESDRVLADAERIVQKKLIDGTEITVRLEKGRPPLAKNPGSEQLAKTAQTLYAKIGRNIEPIAMRFGTDAGYAYVPGSAKPAVLETMGVVGAGLHADDEYIELSSIAPRLYLTVALITQLSQSAP</sequence>
<feature type="chain" id="PRO_5012439445" evidence="5">
    <location>
        <begin position="24"/>
        <end position="413"/>
    </location>
</feature>
<dbReference type="GO" id="GO:0046872">
    <property type="term" value="F:metal ion binding"/>
    <property type="evidence" value="ECO:0007669"/>
    <property type="project" value="UniProtKB-KW"/>
</dbReference>
<evidence type="ECO:0000256" key="3">
    <source>
        <dbReference type="ARBA" id="ARBA00023285"/>
    </source>
</evidence>
<dbReference type="OrthoDB" id="9776600at2"/>
<gene>
    <name evidence="7" type="ORF">BZK31_24440</name>
</gene>
<evidence type="ECO:0000256" key="2">
    <source>
        <dbReference type="ARBA" id="ARBA00022801"/>
    </source>
</evidence>
<evidence type="ECO:0000313" key="8">
    <source>
        <dbReference type="Proteomes" id="UP000192815"/>
    </source>
</evidence>
<keyword evidence="8" id="KW-1185">Reference proteome</keyword>
<keyword evidence="1" id="KW-0479">Metal-binding</keyword>
<protein>
    <submittedName>
        <fullName evidence="7">Glutamate carboxypeptidase</fullName>
    </submittedName>
</protein>
<dbReference type="InterPro" id="IPR011650">
    <property type="entry name" value="Peptidase_M20_dimer"/>
</dbReference>
<dbReference type="AlphaFoldDB" id="A0A1X0N070"/>
<organism evidence="7 8">
    <name type="scientific">Pseudomonas floridensis</name>
    <dbReference type="NCBI Taxonomy" id="1958950"/>
    <lineage>
        <taxon>Bacteria</taxon>
        <taxon>Pseudomonadati</taxon>
        <taxon>Pseudomonadota</taxon>
        <taxon>Gammaproteobacteria</taxon>
        <taxon>Pseudomonadales</taxon>
        <taxon>Pseudomonadaceae</taxon>
        <taxon>Pseudomonas</taxon>
    </lineage>
</organism>
<name>A0A1X0N070_9PSED</name>
<dbReference type="InterPro" id="IPR036264">
    <property type="entry name" value="Bact_exopeptidase_dim_dom"/>
</dbReference>
<evidence type="ECO:0000256" key="1">
    <source>
        <dbReference type="ARBA" id="ARBA00022723"/>
    </source>
</evidence>
<dbReference type="GO" id="GO:0004180">
    <property type="term" value="F:carboxypeptidase activity"/>
    <property type="evidence" value="ECO:0007669"/>
    <property type="project" value="UniProtKB-KW"/>
</dbReference>
<dbReference type="PANTHER" id="PTHR43808">
    <property type="entry name" value="ACETYLORNITHINE DEACETYLASE"/>
    <property type="match status" value="1"/>
</dbReference>
<dbReference type="InterPro" id="IPR002933">
    <property type="entry name" value="Peptidase_M20"/>
</dbReference>
<dbReference type="InterPro" id="IPR017150">
    <property type="entry name" value="Pept_M20_glutamate_carboxypep"/>
</dbReference>
<proteinExistence type="predicted"/>
<evidence type="ECO:0000313" key="7">
    <source>
        <dbReference type="EMBL" id="ORC55730.1"/>
    </source>
</evidence>
<reference evidence="8" key="1">
    <citation type="submission" date="2017-02" db="EMBL/GenBank/DDBJ databases">
        <title>Pseudomonas floridae sp. nov., a novel pathogenic bacterial species isolated from tomato.</title>
        <authorList>
            <person name="Timilsina S."/>
            <person name="Vallad G.E."/>
            <person name="Jones J.B."/>
        </authorList>
    </citation>
    <scope>NUCLEOTIDE SEQUENCE [LARGE SCALE GENOMIC DNA]</scope>
    <source>
        <strain evidence="8">GEV388</strain>
    </source>
</reference>
<dbReference type="RefSeq" id="WP_083185846.1">
    <property type="nucleotide sequence ID" value="NZ_CBCRZR010000003.1"/>
</dbReference>
<feature type="active site" evidence="4">
    <location>
        <position position="112"/>
    </location>
</feature>
<feature type="domain" description="Peptidase M20 dimerisation" evidence="6">
    <location>
        <begin position="208"/>
        <end position="308"/>
    </location>
</feature>
<feature type="signal peptide" evidence="5">
    <location>
        <begin position="1"/>
        <end position="23"/>
    </location>
</feature>
<keyword evidence="7" id="KW-0121">Carboxypeptidase</keyword>
<dbReference type="STRING" id="1958950.BZK31_24440"/>
<keyword evidence="3" id="KW-0170">Cobalt</keyword>
<dbReference type="Pfam" id="PF07687">
    <property type="entry name" value="M20_dimer"/>
    <property type="match status" value="1"/>
</dbReference>
<dbReference type="InterPro" id="IPR050072">
    <property type="entry name" value="Peptidase_M20A"/>
</dbReference>
<feature type="active site" description="Proton acceptor" evidence="4">
    <location>
        <position position="173"/>
    </location>
</feature>
<comment type="caution">
    <text evidence="7">The sequence shown here is derived from an EMBL/GenBank/DDBJ whole genome shotgun (WGS) entry which is preliminary data.</text>
</comment>
<evidence type="ECO:0000259" key="6">
    <source>
        <dbReference type="Pfam" id="PF07687"/>
    </source>
</evidence>
<evidence type="ECO:0000256" key="5">
    <source>
        <dbReference type="SAM" id="SignalP"/>
    </source>
</evidence>
<keyword evidence="2" id="KW-0378">Hydrolase</keyword>
<dbReference type="PIRSF" id="PIRSF037238">
    <property type="entry name" value="Carboxypeptidase_G2"/>
    <property type="match status" value="1"/>
</dbReference>
<keyword evidence="7" id="KW-0645">Protease</keyword>
<dbReference type="NCBIfam" id="NF004788">
    <property type="entry name" value="PRK06133.1"/>
    <property type="match status" value="1"/>
</dbReference>
<dbReference type="SUPFAM" id="SSF55031">
    <property type="entry name" value="Bacterial exopeptidase dimerisation domain"/>
    <property type="match status" value="1"/>
</dbReference>
<dbReference type="PANTHER" id="PTHR43808:SF10">
    <property type="entry name" value="BLL3749 PROTEIN"/>
    <property type="match status" value="1"/>
</dbReference>
<dbReference type="Pfam" id="PF01546">
    <property type="entry name" value="Peptidase_M20"/>
    <property type="match status" value="1"/>
</dbReference>
<dbReference type="CDD" id="cd03885">
    <property type="entry name" value="M20_CPDG2"/>
    <property type="match status" value="1"/>
</dbReference>
<dbReference type="Gene3D" id="3.40.630.10">
    <property type="entry name" value="Zn peptidases"/>
    <property type="match status" value="1"/>
</dbReference>
<evidence type="ECO:0000256" key="4">
    <source>
        <dbReference type="PIRSR" id="PIRSR037238-1"/>
    </source>
</evidence>
<keyword evidence="5" id="KW-0732">Signal</keyword>